<proteinExistence type="predicted"/>
<evidence type="ECO:0000313" key="2">
    <source>
        <dbReference type="EMBL" id="VDM29679.1"/>
    </source>
</evidence>
<dbReference type="EMBL" id="UYWY01005804">
    <property type="protein sequence ID" value="VDM29679.1"/>
    <property type="molecule type" value="Genomic_DNA"/>
</dbReference>
<keyword evidence="3" id="KW-1185">Reference proteome</keyword>
<reference evidence="2 3" key="2">
    <citation type="submission" date="2018-11" db="EMBL/GenBank/DDBJ databases">
        <authorList>
            <consortium name="Pathogen Informatics"/>
        </authorList>
    </citation>
    <scope>NUCLEOTIDE SEQUENCE [LARGE SCALE GENOMIC DNA]</scope>
</reference>
<feature type="region of interest" description="Disordered" evidence="1">
    <location>
        <begin position="127"/>
        <end position="169"/>
    </location>
</feature>
<sequence length="177" mass="19454">MSPPSLLQPEVNALSTKKNCTQNPPSPCLRCGSHWARDCYFIDKTCHNCKLVGHKNGYCKNFTNKKKRNRKKSRATSNVVVIASTATDVAPVSRIYRKVKINGATIQMRLDTGTDVTKTGSKSIARSCFHHSSSSSHPTTRMSKFADISSPTSTLMGTKEEETATSRIPSRYLALTG</sequence>
<evidence type="ECO:0000256" key="1">
    <source>
        <dbReference type="SAM" id="MobiDB-lite"/>
    </source>
</evidence>
<name>A0A183U641_TOXCA</name>
<evidence type="ECO:0000313" key="3">
    <source>
        <dbReference type="Proteomes" id="UP000050794"/>
    </source>
</evidence>
<accession>A0A183U641</accession>
<protein>
    <submittedName>
        <fullName evidence="4">Peptidase A2 domain-containing protein</fullName>
    </submittedName>
</protein>
<gene>
    <name evidence="2" type="ORF">TCNE_LOCUS3962</name>
</gene>
<dbReference type="WBParaSite" id="TCNE_0000396101-mRNA-1">
    <property type="protein sequence ID" value="TCNE_0000396101-mRNA-1"/>
    <property type="gene ID" value="TCNE_0000396101"/>
</dbReference>
<dbReference type="Proteomes" id="UP000050794">
    <property type="component" value="Unassembled WGS sequence"/>
</dbReference>
<reference evidence="4" key="1">
    <citation type="submission" date="2016-06" db="UniProtKB">
        <authorList>
            <consortium name="WormBaseParasite"/>
        </authorList>
    </citation>
    <scope>IDENTIFICATION</scope>
</reference>
<dbReference type="AlphaFoldDB" id="A0A183U641"/>
<organism evidence="3 4">
    <name type="scientific">Toxocara canis</name>
    <name type="common">Canine roundworm</name>
    <dbReference type="NCBI Taxonomy" id="6265"/>
    <lineage>
        <taxon>Eukaryota</taxon>
        <taxon>Metazoa</taxon>
        <taxon>Ecdysozoa</taxon>
        <taxon>Nematoda</taxon>
        <taxon>Chromadorea</taxon>
        <taxon>Rhabditida</taxon>
        <taxon>Spirurina</taxon>
        <taxon>Ascaridomorpha</taxon>
        <taxon>Ascaridoidea</taxon>
        <taxon>Toxocaridae</taxon>
        <taxon>Toxocara</taxon>
    </lineage>
</organism>
<evidence type="ECO:0000313" key="4">
    <source>
        <dbReference type="WBParaSite" id="TCNE_0000396101-mRNA-1"/>
    </source>
</evidence>